<dbReference type="HOGENOM" id="CLU_3396934_0_0_7"/>
<sequence>MFGGKKCLICLWLVIIIALDFMDNFRIKGFS</sequence>
<protein>
    <submittedName>
        <fullName evidence="1">Uncharacterized protein</fullName>
    </submittedName>
</protein>
<dbReference type="AlphaFoldDB" id="G2ME29"/>
<accession>G2ME29</accession>
<evidence type="ECO:0000313" key="1">
    <source>
        <dbReference type="EMBL" id="AEN16710.1"/>
    </source>
</evidence>
<gene>
    <name evidence="1" type="ORF">HPSNT_02755</name>
</gene>
<organism evidence="1 2">
    <name type="scientific">Helicobacter pylori SNT49</name>
    <dbReference type="NCBI Taxonomy" id="1055530"/>
    <lineage>
        <taxon>Bacteria</taxon>
        <taxon>Pseudomonadati</taxon>
        <taxon>Campylobacterota</taxon>
        <taxon>Epsilonproteobacteria</taxon>
        <taxon>Campylobacterales</taxon>
        <taxon>Helicobacteraceae</taxon>
        <taxon>Helicobacter</taxon>
    </lineage>
</organism>
<proteinExistence type="predicted"/>
<dbReference type="KEGG" id="hen:HPSNT_02755"/>
<evidence type="ECO:0000313" key="2">
    <source>
        <dbReference type="Proteomes" id="UP000008534"/>
    </source>
</evidence>
<dbReference type="Proteomes" id="UP000008534">
    <property type="component" value="Chromosome"/>
</dbReference>
<name>G2ME29_HELPX</name>
<reference evidence="1 2" key="1">
    <citation type="submission" date="2011-08" db="EMBL/GenBank/DDBJ databases">
        <authorList>
            <person name="Kersulyte D."/>
            <person name="Choudhury A."/>
            <person name="Mukhopadhyay A.K."/>
            <person name="Nair G.B."/>
            <person name="Berg D.E."/>
        </authorList>
    </citation>
    <scope>NUCLEOTIDE SEQUENCE [LARGE SCALE GENOMIC DNA]</scope>
    <source>
        <strain evidence="2">SNT49</strain>
    </source>
</reference>
<dbReference type="EMBL" id="CP002983">
    <property type="protein sequence ID" value="AEN16710.1"/>
    <property type="molecule type" value="Genomic_DNA"/>
</dbReference>